<evidence type="ECO:0000313" key="1">
    <source>
        <dbReference type="EMBL" id="GEP12508.1"/>
    </source>
</evidence>
<reference evidence="1 2" key="1">
    <citation type="submission" date="2019-07" db="EMBL/GenBank/DDBJ databases">
        <title>Whole genome shotgun sequence of Methylobacterium gnaphalii NBRC 107716.</title>
        <authorList>
            <person name="Hosoyama A."/>
            <person name="Uohara A."/>
            <person name="Ohji S."/>
            <person name="Ichikawa N."/>
        </authorList>
    </citation>
    <scope>NUCLEOTIDE SEQUENCE [LARGE SCALE GENOMIC DNA]</scope>
    <source>
        <strain evidence="1 2">NBRC 107716</strain>
    </source>
</reference>
<comment type="caution">
    <text evidence="1">The sequence shown here is derived from an EMBL/GenBank/DDBJ whole genome shotgun (WGS) entry which is preliminary data.</text>
</comment>
<protein>
    <submittedName>
        <fullName evidence="1">Uncharacterized protein</fullName>
    </submittedName>
</protein>
<proteinExistence type="predicted"/>
<gene>
    <name evidence="1" type="ORF">MGN01_43530</name>
</gene>
<keyword evidence="2" id="KW-1185">Reference proteome</keyword>
<dbReference type="AlphaFoldDB" id="A0A512JRC0"/>
<dbReference type="EMBL" id="BJZV01000045">
    <property type="protein sequence ID" value="GEP12508.1"/>
    <property type="molecule type" value="Genomic_DNA"/>
</dbReference>
<sequence>MRAVAQVSGKNVLQAKRALAEAPETLFAGCAKAVLPVLATLDEARVVSTVEPAFRWTAADSPKVVRAAGLRPAPLNDHPVPTS</sequence>
<organism evidence="1 2">
    <name type="scientific">Methylobacterium gnaphalii</name>
    <dbReference type="NCBI Taxonomy" id="1010610"/>
    <lineage>
        <taxon>Bacteria</taxon>
        <taxon>Pseudomonadati</taxon>
        <taxon>Pseudomonadota</taxon>
        <taxon>Alphaproteobacteria</taxon>
        <taxon>Hyphomicrobiales</taxon>
        <taxon>Methylobacteriaceae</taxon>
        <taxon>Methylobacterium</taxon>
    </lineage>
</organism>
<evidence type="ECO:0000313" key="2">
    <source>
        <dbReference type="Proteomes" id="UP000321750"/>
    </source>
</evidence>
<accession>A0A512JRC0</accession>
<name>A0A512JRC0_9HYPH</name>
<dbReference type="Proteomes" id="UP000321750">
    <property type="component" value="Unassembled WGS sequence"/>
</dbReference>